<dbReference type="InterPro" id="IPR006059">
    <property type="entry name" value="SBP"/>
</dbReference>
<evidence type="ECO:0008006" key="2">
    <source>
        <dbReference type="Google" id="ProtNLM"/>
    </source>
</evidence>
<dbReference type="Pfam" id="PF01547">
    <property type="entry name" value="SBP_bac_1"/>
    <property type="match status" value="1"/>
</dbReference>
<reference evidence="1" key="1">
    <citation type="journal article" date="2015" name="Nature">
        <title>Complex archaea that bridge the gap between prokaryotes and eukaryotes.</title>
        <authorList>
            <person name="Spang A."/>
            <person name="Saw J.H."/>
            <person name="Jorgensen S.L."/>
            <person name="Zaremba-Niedzwiedzka K."/>
            <person name="Martijn J."/>
            <person name="Lind A.E."/>
            <person name="van Eijk R."/>
            <person name="Schleper C."/>
            <person name="Guy L."/>
            <person name="Ettema T.J."/>
        </authorList>
    </citation>
    <scope>NUCLEOTIDE SEQUENCE</scope>
</reference>
<dbReference type="InterPro" id="IPR050490">
    <property type="entry name" value="Bact_solute-bd_prot1"/>
</dbReference>
<proteinExistence type="predicted"/>
<feature type="non-terminal residue" evidence="1">
    <location>
        <position position="376"/>
    </location>
</feature>
<comment type="caution">
    <text evidence="1">The sequence shown here is derived from an EMBL/GenBank/DDBJ whole genome shotgun (WGS) entry which is preliminary data.</text>
</comment>
<protein>
    <recommendedName>
        <fullName evidence="2">ABC transporter substrate-binding protein</fullName>
    </recommendedName>
</protein>
<dbReference type="SUPFAM" id="SSF53850">
    <property type="entry name" value="Periplasmic binding protein-like II"/>
    <property type="match status" value="1"/>
</dbReference>
<dbReference type="PANTHER" id="PTHR43649:SF12">
    <property type="entry name" value="DIACETYLCHITOBIOSE BINDING PROTEIN DASA"/>
    <property type="match status" value="1"/>
</dbReference>
<sequence>MEDIIMKVSKLFFVFALILCLVLSVGVGFAGGKDKEKEKEAAPVKAAEKEEAPMETVVLKFTDWQGGNEGILKSYKDIIKIFEQENPGFTVDYQQYTVTTYNEFLKPALAGGEAPDLIAVYPGTDSIEVVESGALLDLKPYIDAEWKKWMGPAYDFKGINIKGGIYLIAQDVWTEAIWYHKDMLEAIGWEPRDSTDSFSVEDYIAMVGPAREKGWDVMLAGFIETWSYFDAFFNFVHQQQASETPDMVEQAMNGEISWQQDIFRNSFDVFVRLNDAGVWRRDALNMDYQVQAFGKWLEKESIFMWGQGDWFAGSMKPEDNNPDNPSIGIIQYPKVNKNSVTAFNKNFGTDIGVSSTTEYRDEAIKFIRLTNSPRAA</sequence>
<evidence type="ECO:0000313" key="1">
    <source>
        <dbReference type="EMBL" id="KKL84798.1"/>
    </source>
</evidence>
<dbReference type="EMBL" id="LAZR01021600">
    <property type="protein sequence ID" value="KKL84798.1"/>
    <property type="molecule type" value="Genomic_DNA"/>
</dbReference>
<dbReference type="PANTHER" id="PTHR43649">
    <property type="entry name" value="ARABINOSE-BINDING PROTEIN-RELATED"/>
    <property type="match status" value="1"/>
</dbReference>
<dbReference type="Gene3D" id="3.40.190.10">
    <property type="entry name" value="Periplasmic binding protein-like II"/>
    <property type="match status" value="1"/>
</dbReference>
<name>A0A0F9FET2_9ZZZZ</name>
<dbReference type="AlphaFoldDB" id="A0A0F9FET2"/>
<accession>A0A0F9FET2</accession>
<gene>
    <name evidence="1" type="ORF">LCGC14_1961140</name>
</gene>
<organism evidence="1">
    <name type="scientific">marine sediment metagenome</name>
    <dbReference type="NCBI Taxonomy" id="412755"/>
    <lineage>
        <taxon>unclassified sequences</taxon>
        <taxon>metagenomes</taxon>
        <taxon>ecological metagenomes</taxon>
    </lineage>
</organism>